<dbReference type="PANTHER" id="PTHR33446">
    <property type="entry name" value="PROTEIN TONB-RELATED"/>
    <property type="match status" value="1"/>
</dbReference>
<evidence type="ECO:0000256" key="3">
    <source>
        <dbReference type="ARBA" id="ARBA00022448"/>
    </source>
</evidence>
<evidence type="ECO:0000256" key="7">
    <source>
        <dbReference type="ARBA" id="ARBA00022927"/>
    </source>
</evidence>
<dbReference type="InterPro" id="IPR008756">
    <property type="entry name" value="Peptidase_M56"/>
</dbReference>
<comment type="similarity">
    <text evidence="2">Belongs to the TonB family.</text>
</comment>
<feature type="transmembrane region" description="Helical" evidence="10">
    <location>
        <begin position="36"/>
        <end position="61"/>
    </location>
</feature>
<protein>
    <submittedName>
        <fullName evidence="12">TonB family protein</fullName>
    </submittedName>
</protein>
<reference evidence="12 13" key="1">
    <citation type="submission" date="2019-08" db="EMBL/GenBank/DDBJ databases">
        <title>Genome of Vicingus serpentipes NCIMB 15042.</title>
        <authorList>
            <person name="Bowman J.P."/>
        </authorList>
    </citation>
    <scope>NUCLEOTIDE SEQUENCE [LARGE SCALE GENOMIC DNA]</scope>
    <source>
        <strain evidence="12 13">NCIMB 15042</strain>
    </source>
</reference>
<sequence length="386" mass="44649">MESLFYLLKTGIIYSLFYLFYFLFFRNNTNFQVNRFYLLLSLPLSFIIPIIKTSVTVSSNFQAILPTIELSNISKQSTSFNWSYILIIAYISIASLLFFRLIFSIYKTLKTIKQINKGEITEVLPFSFFGYIHIPTNLPKEDRAAVFHHEQIHSNQLHSLDILIYELSKILLWWNPFIWMGLNSVKCNHEFIADKFASQKSNKYSSILVAQLLGVNCSALANNFNYKPLIKRRIIMMKSKKSNRLSVLKYALVVPVIALTTLAFNNKEVKVMSEKTTKLQHTDKVYEKVDKMPEFEGGQQGLMNYLMKEIKYPEQSKKDNIEGKVFIEFIVGDEGAIKNVKVLKSVNSELDKEATRVISKMPNWTPGEHEGKKVNVKLVLPIMFQL</sequence>
<dbReference type="InterPro" id="IPR006260">
    <property type="entry name" value="TonB/TolA_C"/>
</dbReference>
<keyword evidence="9 10" id="KW-0472">Membrane</keyword>
<keyword evidence="6 10" id="KW-0812">Transmembrane</keyword>
<keyword evidence="7" id="KW-0653">Protein transport</keyword>
<feature type="domain" description="TonB C-terminal" evidence="11">
    <location>
        <begin position="297"/>
        <end position="386"/>
    </location>
</feature>
<dbReference type="SUPFAM" id="SSF74653">
    <property type="entry name" value="TolA/TonB C-terminal domain"/>
    <property type="match status" value="1"/>
</dbReference>
<dbReference type="AlphaFoldDB" id="A0A5C6RXZ1"/>
<evidence type="ECO:0000259" key="11">
    <source>
        <dbReference type="PROSITE" id="PS52015"/>
    </source>
</evidence>
<keyword evidence="13" id="KW-1185">Reference proteome</keyword>
<keyword evidence="3" id="KW-0813">Transport</keyword>
<keyword evidence="8 10" id="KW-1133">Transmembrane helix</keyword>
<dbReference type="Proteomes" id="UP000321721">
    <property type="component" value="Unassembled WGS sequence"/>
</dbReference>
<dbReference type="RefSeq" id="WP_147097916.1">
    <property type="nucleotide sequence ID" value="NZ_VOOS01000001.1"/>
</dbReference>
<feature type="transmembrane region" description="Helical" evidence="10">
    <location>
        <begin position="6"/>
        <end position="24"/>
    </location>
</feature>
<evidence type="ECO:0000256" key="6">
    <source>
        <dbReference type="ARBA" id="ARBA00022692"/>
    </source>
</evidence>
<dbReference type="GO" id="GO:0098797">
    <property type="term" value="C:plasma membrane protein complex"/>
    <property type="evidence" value="ECO:0007669"/>
    <property type="project" value="TreeGrafter"/>
</dbReference>
<evidence type="ECO:0000256" key="1">
    <source>
        <dbReference type="ARBA" id="ARBA00004383"/>
    </source>
</evidence>
<dbReference type="InterPro" id="IPR037682">
    <property type="entry name" value="TonB_C"/>
</dbReference>
<evidence type="ECO:0000256" key="9">
    <source>
        <dbReference type="ARBA" id="ARBA00023136"/>
    </source>
</evidence>
<evidence type="ECO:0000256" key="4">
    <source>
        <dbReference type="ARBA" id="ARBA00022475"/>
    </source>
</evidence>
<evidence type="ECO:0000256" key="2">
    <source>
        <dbReference type="ARBA" id="ARBA00006555"/>
    </source>
</evidence>
<dbReference type="EMBL" id="VOOS01000001">
    <property type="protein sequence ID" value="TXB66885.1"/>
    <property type="molecule type" value="Genomic_DNA"/>
</dbReference>
<dbReference type="OrthoDB" id="1522859at2"/>
<dbReference type="GO" id="GO:0031992">
    <property type="term" value="F:energy transducer activity"/>
    <property type="evidence" value="ECO:0007669"/>
    <property type="project" value="TreeGrafter"/>
</dbReference>
<evidence type="ECO:0000313" key="12">
    <source>
        <dbReference type="EMBL" id="TXB66885.1"/>
    </source>
</evidence>
<evidence type="ECO:0000256" key="5">
    <source>
        <dbReference type="ARBA" id="ARBA00022519"/>
    </source>
</evidence>
<proteinExistence type="inferred from homology"/>
<name>A0A5C6RXZ1_9FLAO</name>
<dbReference type="NCBIfam" id="TIGR01352">
    <property type="entry name" value="tonB_Cterm"/>
    <property type="match status" value="1"/>
</dbReference>
<keyword evidence="4" id="KW-1003">Cell membrane</keyword>
<feature type="transmembrane region" description="Helical" evidence="10">
    <location>
        <begin position="247"/>
        <end position="264"/>
    </location>
</feature>
<dbReference type="GO" id="GO:0015031">
    <property type="term" value="P:protein transport"/>
    <property type="evidence" value="ECO:0007669"/>
    <property type="project" value="UniProtKB-KW"/>
</dbReference>
<organism evidence="12 13">
    <name type="scientific">Vicingus serpentipes</name>
    <dbReference type="NCBI Taxonomy" id="1926625"/>
    <lineage>
        <taxon>Bacteria</taxon>
        <taxon>Pseudomonadati</taxon>
        <taxon>Bacteroidota</taxon>
        <taxon>Flavobacteriia</taxon>
        <taxon>Flavobacteriales</taxon>
        <taxon>Vicingaceae</taxon>
        <taxon>Vicingus</taxon>
    </lineage>
</organism>
<dbReference type="Pfam" id="PF05569">
    <property type="entry name" value="Peptidase_M56"/>
    <property type="match status" value="1"/>
</dbReference>
<evidence type="ECO:0000313" key="13">
    <source>
        <dbReference type="Proteomes" id="UP000321721"/>
    </source>
</evidence>
<evidence type="ECO:0000256" key="10">
    <source>
        <dbReference type="SAM" id="Phobius"/>
    </source>
</evidence>
<keyword evidence="5" id="KW-0997">Cell inner membrane</keyword>
<accession>A0A5C6RXZ1</accession>
<evidence type="ECO:0000256" key="8">
    <source>
        <dbReference type="ARBA" id="ARBA00022989"/>
    </source>
</evidence>
<dbReference type="Gene3D" id="3.30.1150.10">
    <property type="match status" value="1"/>
</dbReference>
<dbReference type="PROSITE" id="PS52015">
    <property type="entry name" value="TONB_CTD"/>
    <property type="match status" value="1"/>
</dbReference>
<dbReference type="PANTHER" id="PTHR33446:SF2">
    <property type="entry name" value="PROTEIN TONB"/>
    <property type="match status" value="1"/>
</dbReference>
<feature type="transmembrane region" description="Helical" evidence="10">
    <location>
        <begin position="81"/>
        <end position="103"/>
    </location>
</feature>
<comment type="subcellular location">
    <subcellularLocation>
        <location evidence="1">Cell inner membrane</location>
        <topology evidence="1">Single-pass membrane protein</topology>
        <orientation evidence="1">Periplasmic side</orientation>
    </subcellularLocation>
</comment>
<dbReference type="InterPro" id="IPR051045">
    <property type="entry name" value="TonB-dependent_transducer"/>
</dbReference>
<dbReference type="GO" id="GO:0055085">
    <property type="term" value="P:transmembrane transport"/>
    <property type="evidence" value="ECO:0007669"/>
    <property type="project" value="InterPro"/>
</dbReference>
<comment type="caution">
    <text evidence="12">The sequence shown here is derived from an EMBL/GenBank/DDBJ whole genome shotgun (WGS) entry which is preliminary data.</text>
</comment>
<gene>
    <name evidence="12" type="ORF">FRY74_01505</name>
</gene>
<dbReference type="Pfam" id="PF03544">
    <property type="entry name" value="TonB_C"/>
    <property type="match status" value="1"/>
</dbReference>